<proteinExistence type="predicted"/>
<evidence type="ECO:0000313" key="2">
    <source>
        <dbReference type="Proteomes" id="UP001500187"/>
    </source>
</evidence>
<organism evidence="1 2">
    <name type="scientific">Rothia endophytica</name>
    <dbReference type="NCBI Taxonomy" id="1324766"/>
    <lineage>
        <taxon>Bacteria</taxon>
        <taxon>Bacillati</taxon>
        <taxon>Actinomycetota</taxon>
        <taxon>Actinomycetes</taxon>
        <taxon>Micrococcales</taxon>
        <taxon>Micrococcaceae</taxon>
        <taxon>Rothia</taxon>
    </lineage>
</organism>
<dbReference type="Proteomes" id="UP001500187">
    <property type="component" value="Unassembled WGS sequence"/>
</dbReference>
<dbReference type="EMBL" id="BAABKP010000001">
    <property type="protein sequence ID" value="GAA4789412.1"/>
    <property type="molecule type" value="Genomic_DNA"/>
</dbReference>
<dbReference type="RefSeq" id="WP_345444140.1">
    <property type="nucleotide sequence ID" value="NZ_BAABKP010000001.1"/>
</dbReference>
<reference evidence="2" key="1">
    <citation type="journal article" date="2019" name="Int. J. Syst. Evol. Microbiol.">
        <title>The Global Catalogue of Microorganisms (GCM) 10K type strain sequencing project: providing services to taxonomists for standard genome sequencing and annotation.</title>
        <authorList>
            <consortium name="The Broad Institute Genomics Platform"/>
            <consortium name="The Broad Institute Genome Sequencing Center for Infectious Disease"/>
            <person name="Wu L."/>
            <person name="Ma J."/>
        </authorList>
    </citation>
    <scope>NUCLEOTIDE SEQUENCE [LARGE SCALE GENOMIC DNA]</scope>
    <source>
        <strain evidence="2">JCM 18541</strain>
    </source>
</reference>
<comment type="caution">
    <text evidence="1">The sequence shown here is derived from an EMBL/GenBank/DDBJ whole genome shotgun (WGS) entry which is preliminary data.</text>
</comment>
<dbReference type="Gene3D" id="1.10.340.30">
    <property type="entry name" value="Hypothetical protein, domain 2"/>
    <property type="match status" value="1"/>
</dbReference>
<dbReference type="InterPro" id="IPR011257">
    <property type="entry name" value="DNA_glycosylase"/>
</dbReference>
<protein>
    <submittedName>
        <fullName evidence="1">DNA-3-methyladenine glycosylase</fullName>
    </submittedName>
</protein>
<accession>A0ABP9B2S4</accession>
<gene>
    <name evidence="1" type="ORF">GCM10023352_04130</name>
</gene>
<name>A0ABP9B2S4_9MICC</name>
<keyword evidence="2" id="KW-1185">Reference proteome</keyword>
<evidence type="ECO:0000313" key="1">
    <source>
        <dbReference type="EMBL" id="GAA4789412.1"/>
    </source>
</evidence>
<dbReference type="SUPFAM" id="SSF48150">
    <property type="entry name" value="DNA-glycosylase"/>
    <property type="match status" value="1"/>
</dbReference>
<sequence>MVTMLRASFTLEPSHRLHLGQTFAPLQRGTFDPLFRSVKDVRGQAYWATAREGSTGLLVRFRREAGGGLEAPVAVTLWSEATGAQAVADFESFARRVPAWLGEDDHWSAFYGSDTWELLPQRLQITRAHNPGLRLPAIGLLSQNLIQAINEQRVTGIEAMGSMRALLRQYGQPAPATGEPDQPAGMLIFPEASVFISIPSWTWHRAGYDRTRSDAIVQYARTADSFERLASAGDVAPLARALASLPGIGPWTISETLQRFCGHPDAVSVGDYHLAHHVTYAFDGRRGDDARMVELLAPYRGHRQRVVSLIKAAGISEPRRAARLAPEDHRSF</sequence>